<evidence type="ECO:0000313" key="2">
    <source>
        <dbReference type="EMBL" id="MBH9582028.1"/>
    </source>
</evidence>
<dbReference type="Proteomes" id="UP000597038">
    <property type="component" value="Unassembled WGS sequence"/>
</dbReference>
<keyword evidence="3" id="KW-1185">Reference proteome</keyword>
<dbReference type="PANTHER" id="PTHR14359:SF6">
    <property type="entry name" value="PHOSPHOPANTOTHENOYLCYSTEINE DECARBOXYLASE"/>
    <property type="match status" value="1"/>
</dbReference>
<dbReference type="InterPro" id="IPR003382">
    <property type="entry name" value="Flavoprotein"/>
</dbReference>
<dbReference type="RefSeq" id="WP_115871613.1">
    <property type="nucleotide sequence ID" value="NZ_JAEDAQ010000026.1"/>
</dbReference>
<comment type="caution">
    <text evidence="2">The sequence shown here is derived from an EMBL/GenBank/DDBJ whole genome shotgun (WGS) entry which is preliminary data.</text>
</comment>
<protein>
    <submittedName>
        <fullName evidence="2">Flavoprotein</fullName>
    </submittedName>
</protein>
<dbReference type="SUPFAM" id="SSF52507">
    <property type="entry name" value="Homo-oligomeric flavin-containing Cys decarboxylases, HFCD"/>
    <property type="match status" value="1"/>
</dbReference>
<name>A0ABS0QS54_9STAP</name>
<dbReference type="Gene3D" id="3.40.50.1950">
    <property type="entry name" value="Flavin prenyltransferase-like"/>
    <property type="match status" value="1"/>
</dbReference>
<evidence type="ECO:0000313" key="3">
    <source>
        <dbReference type="Proteomes" id="UP000597038"/>
    </source>
</evidence>
<feature type="domain" description="Flavoprotein" evidence="1">
    <location>
        <begin position="4"/>
        <end position="170"/>
    </location>
</feature>
<evidence type="ECO:0000259" key="1">
    <source>
        <dbReference type="Pfam" id="PF02441"/>
    </source>
</evidence>
<dbReference type="PANTHER" id="PTHR14359">
    <property type="entry name" value="HOMO-OLIGOMERIC FLAVIN CONTAINING CYS DECARBOXYLASE FAMILY"/>
    <property type="match status" value="1"/>
</dbReference>
<proteinExistence type="predicted"/>
<organism evidence="2 3">
    <name type="scientific">Staphylococcus felis</name>
    <dbReference type="NCBI Taxonomy" id="46127"/>
    <lineage>
        <taxon>Bacteria</taxon>
        <taxon>Bacillati</taxon>
        <taxon>Bacillota</taxon>
        <taxon>Bacilli</taxon>
        <taxon>Bacillales</taxon>
        <taxon>Staphylococcaceae</taxon>
        <taxon>Staphylococcus</taxon>
    </lineage>
</organism>
<accession>A0ABS0QS54</accession>
<reference evidence="2 3" key="1">
    <citation type="submission" date="2020-12" db="EMBL/GenBank/DDBJ databases">
        <title>Genomic analysis of Staphylococcus felis from a cat with skin infection.</title>
        <authorList>
            <person name="Aslantas O."/>
            <person name="Keskin O."/>
            <person name="Buyukaltay K."/>
            <person name="Gullu Yucetepe A."/>
        </authorList>
    </citation>
    <scope>NUCLEOTIDE SEQUENCE [LARGE SCALE GENOMIC DNA]</scope>
    <source>
        <strain evidence="2 3">HARRANVET</strain>
    </source>
</reference>
<gene>
    <name evidence="2" type="ORF">I9026_11665</name>
</gene>
<dbReference type="InterPro" id="IPR036551">
    <property type="entry name" value="Flavin_trans-like"/>
</dbReference>
<dbReference type="EMBL" id="JAEDAQ010000026">
    <property type="protein sequence ID" value="MBH9582028.1"/>
    <property type="molecule type" value="Genomic_DNA"/>
</dbReference>
<sequence length="175" mass="20077">MKNNLLICATSSINIINITHYIIELKRYFNEVNILLSPNSKKFLSIELLNTFCDNIFDESSHPFINHVNLANLHEKVIVLPCSANTIGKIANGICDNLLTTVCLTAFDKLYIFPNMNLLMWNNPFLQENLEKLKNNNIKVYIPNKTKSYEISSGIYKENISMPEVSEVIKFTLNF</sequence>
<dbReference type="Pfam" id="PF02441">
    <property type="entry name" value="Flavoprotein"/>
    <property type="match status" value="1"/>
</dbReference>